<keyword evidence="1" id="KW-0472">Membrane</keyword>
<accession>A0A6I4IEU3</accession>
<comment type="caution">
    <text evidence="2">The sequence shown here is derived from an EMBL/GenBank/DDBJ whole genome shotgun (WGS) entry which is preliminary data.</text>
</comment>
<dbReference type="Proteomes" id="UP000431264">
    <property type="component" value="Unassembled WGS sequence"/>
</dbReference>
<feature type="transmembrane region" description="Helical" evidence="1">
    <location>
        <begin position="34"/>
        <end position="52"/>
    </location>
</feature>
<evidence type="ECO:0000313" key="2">
    <source>
        <dbReference type="EMBL" id="MVO08068.1"/>
    </source>
</evidence>
<protein>
    <recommendedName>
        <fullName evidence="4">DUF2933 domain-containing protein</fullName>
    </recommendedName>
</protein>
<organism evidence="2 3">
    <name type="scientific">Flavobacterium profundi</name>
    <dbReference type="NCBI Taxonomy" id="1774945"/>
    <lineage>
        <taxon>Bacteria</taxon>
        <taxon>Pseudomonadati</taxon>
        <taxon>Bacteroidota</taxon>
        <taxon>Flavobacteriia</taxon>
        <taxon>Flavobacteriales</taxon>
        <taxon>Flavobacteriaceae</taxon>
        <taxon>Flavobacterium</taxon>
    </lineage>
</organism>
<evidence type="ECO:0000256" key="1">
    <source>
        <dbReference type="SAM" id="Phobius"/>
    </source>
</evidence>
<keyword evidence="3" id="KW-1185">Reference proteome</keyword>
<feature type="transmembrane region" description="Helical" evidence="1">
    <location>
        <begin position="6"/>
        <end position="27"/>
    </location>
</feature>
<keyword evidence="1" id="KW-1133">Transmembrane helix</keyword>
<evidence type="ECO:0008006" key="4">
    <source>
        <dbReference type="Google" id="ProtNLM"/>
    </source>
</evidence>
<proteinExistence type="predicted"/>
<dbReference type="AlphaFoldDB" id="A0A6I4IEU3"/>
<evidence type="ECO:0000313" key="3">
    <source>
        <dbReference type="Proteomes" id="UP000431264"/>
    </source>
</evidence>
<reference evidence="3" key="1">
    <citation type="submission" date="2019-05" db="EMBL/GenBank/DDBJ databases">
        <title>Flavobacterium profundi sp. nov., isolated from a deep-sea seamount.</title>
        <authorList>
            <person name="Zhang D.-C."/>
        </authorList>
    </citation>
    <scope>NUCLEOTIDE SEQUENCE [LARGE SCALE GENOMIC DNA]</scope>
    <source>
        <strain evidence="3">TP390</strain>
    </source>
</reference>
<gene>
    <name evidence="2" type="ORF">GOQ30_02670</name>
</gene>
<dbReference type="EMBL" id="WQLW01000001">
    <property type="protein sequence ID" value="MVO08068.1"/>
    <property type="molecule type" value="Genomic_DNA"/>
</dbReference>
<keyword evidence="1" id="KW-0812">Transmembrane</keyword>
<sequence>MKNNHWIWMVLGCVLPLLFIFLAPTLGIGSSSSLFLFIIFMFACHLFMPHGSHRHGNHNHGE</sequence>
<name>A0A6I4IEU3_9FLAO</name>